<dbReference type="Gene3D" id="3.40.50.1110">
    <property type="entry name" value="SGNH hydrolase"/>
    <property type="match status" value="1"/>
</dbReference>
<accession>A0A2P8PYG3</accession>
<comment type="caution">
    <text evidence="1">The sequence shown here is derived from an EMBL/GenBank/DDBJ whole genome shotgun (WGS) entry which is preliminary data.</text>
</comment>
<name>A0A2P8PYG3_9ACTN</name>
<evidence type="ECO:0008006" key="3">
    <source>
        <dbReference type="Google" id="ProtNLM"/>
    </source>
</evidence>
<organism evidence="1 2">
    <name type="scientific">Streptomyces dioscori</name>
    <dbReference type="NCBI Taxonomy" id="2109333"/>
    <lineage>
        <taxon>Bacteria</taxon>
        <taxon>Bacillati</taxon>
        <taxon>Actinomycetota</taxon>
        <taxon>Actinomycetes</taxon>
        <taxon>Kitasatosporales</taxon>
        <taxon>Streptomycetaceae</taxon>
        <taxon>Streptomyces</taxon>
        <taxon>Streptomyces aurantiacus group</taxon>
    </lineage>
</organism>
<dbReference type="AlphaFoldDB" id="A0A2P8PYG3"/>
<evidence type="ECO:0000313" key="2">
    <source>
        <dbReference type="Proteomes" id="UP000240429"/>
    </source>
</evidence>
<dbReference type="EMBL" id="PYBJ01000027">
    <property type="protein sequence ID" value="PSM39036.1"/>
    <property type="molecule type" value="Genomic_DNA"/>
</dbReference>
<protein>
    <recommendedName>
        <fullName evidence="3">SGNH hydrolase-type esterase domain-containing protein</fullName>
    </recommendedName>
</protein>
<dbReference type="SUPFAM" id="SSF52266">
    <property type="entry name" value="SGNH hydrolase"/>
    <property type="match status" value="1"/>
</dbReference>
<dbReference type="InterPro" id="IPR036514">
    <property type="entry name" value="SGNH_hydro_sf"/>
</dbReference>
<gene>
    <name evidence="1" type="ORF">C6Y14_34010</name>
</gene>
<dbReference type="Proteomes" id="UP000240429">
    <property type="component" value="Unassembled WGS sequence"/>
</dbReference>
<proteinExistence type="predicted"/>
<sequence length="213" mass="23200">MSHQPPHLTIGAPRRRLATGAERRYVRLAVMGDGATLRTTGRTARGWPQLLARVIGAAHDVSWCDTRSAGAATYDVRRVQLRVAVAQRPHLVCLAAGLADVRDPQWDPAATWAHLVHCAQVLSNRGAVLLTTRQGTGRLGQAGSWRSASRRSRIRQLDDLYDELHDQFGTIHLDPGGTDGGVRSGTVELTSRFAHELTRHGLELPAASSAQWS</sequence>
<reference evidence="1 2" key="1">
    <citation type="submission" date="2018-03" db="EMBL/GenBank/DDBJ databases">
        <title>Streptomyces dioscori sp. nov., a novel endophytic actinobacterium isolated from bulbil of Dioscorea bulbifera L.</title>
        <authorList>
            <person name="Zhikuan W."/>
        </authorList>
    </citation>
    <scope>NUCLEOTIDE SEQUENCE [LARGE SCALE GENOMIC DNA]</scope>
    <source>
        <strain evidence="1 2">A217</strain>
    </source>
</reference>
<keyword evidence="2" id="KW-1185">Reference proteome</keyword>
<evidence type="ECO:0000313" key="1">
    <source>
        <dbReference type="EMBL" id="PSM39036.1"/>
    </source>
</evidence>